<name>A0A934HRN8_9RHOB</name>
<evidence type="ECO:0000313" key="2">
    <source>
        <dbReference type="EMBL" id="MBI6630202.1"/>
    </source>
</evidence>
<dbReference type="EMBL" id="JAEIJD010000007">
    <property type="protein sequence ID" value="MBI6630202.1"/>
    <property type="molecule type" value="Genomic_DNA"/>
</dbReference>
<accession>A0A934HRN8</accession>
<evidence type="ECO:0000313" key="3">
    <source>
        <dbReference type="Proteomes" id="UP000613255"/>
    </source>
</evidence>
<keyword evidence="3" id="KW-1185">Reference proteome</keyword>
<evidence type="ECO:0000256" key="1">
    <source>
        <dbReference type="SAM" id="SignalP"/>
    </source>
</evidence>
<organism evidence="2 3">
    <name type="scientific">Pontibaca salina</name>
    <dbReference type="NCBI Taxonomy" id="2795731"/>
    <lineage>
        <taxon>Bacteria</taxon>
        <taxon>Pseudomonadati</taxon>
        <taxon>Pseudomonadota</taxon>
        <taxon>Alphaproteobacteria</taxon>
        <taxon>Rhodobacterales</taxon>
        <taxon>Roseobacteraceae</taxon>
        <taxon>Pontibaca</taxon>
    </lineage>
</organism>
<evidence type="ECO:0008006" key="4">
    <source>
        <dbReference type="Google" id="ProtNLM"/>
    </source>
</evidence>
<reference evidence="2" key="1">
    <citation type="submission" date="2020-12" db="EMBL/GenBank/DDBJ databases">
        <title>Pontibaca salina gen. nov., sp. nov., isolated from marine sediment.</title>
        <authorList>
            <person name="Bo J."/>
            <person name="Wang S."/>
            <person name="Song X."/>
            <person name="Du Z."/>
        </authorList>
    </citation>
    <scope>NUCLEOTIDE SEQUENCE</scope>
    <source>
        <strain evidence="2">S1109L</strain>
    </source>
</reference>
<proteinExistence type="predicted"/>
<gene>
    <name evidence="2" type="ORF">JAO82_09950</name>
</gene>
<protein>
    <recommendedName>
        <fullName evidence="4">Cellulose-binding protein</fullName>
    </recommendedName>
</protein>
<comment type="caution">
    <text evidence="2">The sequence shown here is derived from an EMBL/GenBank/DDBJ whole genome shotgun (WGS) entry which is preliminary data.</text>
</comment>
<dbReference type="AlphaFoldDB" id="A0A934HRN8"/>
<dbReference type="Proteomes" id="UP000613255">
    <property type="component" value="Unassembled WGS sequence"/>
</dbReference>
<dbReference type="RefSeq" id="WP_198686226.1">
    <property type="nucleotide sequence ID" value="NZ_JAEIJD010000007.1"/>
</dbReference>
<keyword evidence="1" id="KW-0732">Signal</keyword>
<sequence length="570" mass="63448">MSWVPRLGVIVLLGQLAFGLSAPVSASEPEAVDAQPMAVNLTGVSDWSVQQPFINVMKSARPWIGHKPNQWGGMDYDELAMAGHLDENGWPIRIPHELSSIATLILTDLPEAAVSLAGRYRLQFEGDGIVEVGGRAKNLRFAPNEVTFDFTPGPGGVEVRIKRTDRKGTGDYIRNITVIAEDRISAYETGTIFNPDWLALIRDFGVVRFMDWMATNDSEQAHWSDRPLLSDYTWARIGVPVEIMLALANELDADPWFTMPHRSDDAYNLRFARAVRDGLNKNRRAYVEYSNEVWNWQFQQARWADEQARARWKATDSWMQFYGMRAAQIAGIWTDVFGASADRRLVRVISSQAGWLGLEKMALEAPLWQAEGNPAPYTAFDAYAITGYFGHILGTESRFGLVNGWLDDSLQAARDAAAAQGLRDAARDDYIAAHRYGHASALAAQELRDGSISGDPADTLADLLGNTVPWHAKVAQDHDLDLIMYEGGTHVVGIGPMVDNQTLTDFFIHLNYTPEMGELYRDLISGWHEAGGQLFNVFVDVSKPTKWGSWGALRFLSDSNPRWDAVLAAQ</sequence>
<feature type="chain" id="PRO_5037956053" description="Cellulose-binding protein" evidence="1">
    <location>
        <begin position="27"/>
        <end position="570"/>
    </location>
</feature>
<feature type="signal peptide" evidence="1">
    <location>
        <begin position="1"/>
        <end position="26"/>
    </location>
</feature>